<feature type="signal peptide" evidence="1">
    <location>
        <begin position="1"/>
        <end position="19"/>
    </location>
</feature>
<evidence type="ECO:0008006" key="4">
    <source>
        <dbReference type="Google" id="ProtNLM"/>
    </source>
</evidence>
<evidence type="ECO:0000313" key="2">
    <source>
        <dbReference type="EMBL" id="SFG02874.1"/>
    </source>
</evidence>
<organism evidence="2 3">
    <name type="scientific">Clostridium cadaveris</name>
    <dbReference type="NCBI Taxonomy" id="1529"/>
    <lineage>
        <taxon>Bacteria</taxon>
        <taxon>Bacillati</taxon>
        <taxon>Bacillota</taxon>
        <taxon>Clostridia</taxon>
        <taxon>Eubacteriales</taxon>
        <taxon>Clostridiaceae</taxon>
        <taxon>Clostridium</taxon>
    </lineage>
</organism>
<proteinExistence type="predicted"/>
<dbReference type="RefSeq" id="WP_074846072.1">
    <property type="nucleotide sequence ID" value="NZ_FOOE01000021.1"/>
</dbReference>
<accession>A0A1I2NG54</accession>
<dbReference type="Proteomes" id="UP000182135">
    <property type="component" value="Unassembled WGS sequence"/>
</dbReference>
<keyword evidence="3" id="KW-1185">Reference proteome</keyword>
<dbReference type="AlphaFoldDB" id="A0A1I2NG54"/>
<feature type="chain" id="PRO_5038988105" description="Lipoprotein" evidence="1">
    <location>
        <begin position="20"/>
        <end position="286"/>
    </location>
</feature>
<reference evidence="2 3" key="1">
    <citation type="submission" date="2016-10" db="EMBL/GenBank/DDBJ databases">
        <authorList>
            <person name="de Groot N.N."/>
        </authorList>
    </citation>
    <scope>NUCLEOTIDE SEQUENCE [LARGE SCALE GENOMIC DNA]</scope>
    <source>
        <strain evidence="2 3">NLAE-zl-G419</strain>
    </source>
</reference>
<dbReference type="OrthoDB" id="9785380at2"/>
<name>A0A1I2NG54_9CLOT</name>
<gene>
    <name evidence="2" type="ORF">SAMN04487885_12150</name>
</gene>
<dbReference type="EMBL" id="FOOE01000021">
    <property type="protein sequence ID" value="SFG02874.1"/>
    <property type="molecule type" value="Genomic_DNA"/>
</dbReference>
<dbReference type="PROSITE" id="PS51257">
    <property type="entry name" value="PROKAR_LIPOPROTEIN"/>
    <property type="match status" value="1"/>
</dbReference>
<keyword evidence="1" id="KW-0732">Signal</keyword>
<evidence type="ECO:0000256" key="1">
    <source>
        <dbReference type="SAM" id="SignalP"/>
    </source>
</evidence>
<protein>
    <recommendedName>
        <fullName evidence="4">Lipoprotein</fullName>
    </recommendedName>
</protein>
<evidence type="ECO:0000313" key="3">
    <source>
        <dbReference type="Proteomes" id="UP000182135"/>
    </source>
</evidence>
<sequence length="286" mass="32093">MKKKIICLFSAFLCIFFLASCGQKSTEEILNSTLDKLNSIENIDESLNLSCTIPNSSPITMKINAKAIPKESKFYADFSMDIMIMKLSMTMNASQEKIFVKFNDIFPKYIDMTDSEEGKEFLKTASKSNFSNSSSEYNNIFKVAFDEAKKNNTKLTKAKKTINGSEQSLDQLSLSLNSDELNNVLKSAIKDSFSESGSDLSNDPATKEMFDSLKVSDMTIDTYINKDYVPIYTEIKFKINIGNESADCSTEMIINAYDSKIDIPEVKESDIATPEELKNSPFSNIQ</sequence>